<keyword evidence="3" id="KW-0812">Transmembrane</keyword>
<feature type="compositionally biased region" description="Low complexity" evidence="2">
    <location>
        <begin position="27"/>
        <end position="38"/>
    </location>
</feature>
<evidence type="ECO:0000259" key="4">
    <source>
        <dbReference type="Pfam" id="PF03816"/>
    </source>
</evidence>
<dbReference type="PANTHER" id="PTHR33392:SF6">
    <property type="entry name" value="POLYISOPRENYL-TEICHOIC ACID--PEPTIDOGLYCAN TEICHOIC ACID TRANSFERASE TAGU"/>
    <property type="match status" value="1"/>
</dbReference>
<dbReference type="NCBIfam" id="TIGR00350">
    <property type="entry name" value="lytR_cpsA_psr"/>
    <property type="match status" value="1"/>
</dbReference>
<keyword evidence="3" id="KW-0472">Membrane</keyword>
<evidence type="ECO:0000256" key="2">
    <source>
        <dbReference type="SAM" id="MobiDB-lite"/>
    </source>
</evidence>
<feature type="region of interest" description="Disordered" evidence="2">
    <location>
        <begin position="1"/>
        <end position="177"/>
    </location>
</feature>
<dbReference type="Proteomes" id="UP000216871">
    <property type="component" value="Unassembled WGS sequence"/>
</dbReference>
<feature type="compositionally biased region" description="Low complexity" evidence="2">
    <location>
        <begin position="130"/>
        <end position="152"/>
    </location>
</feature>
<dbReference type="PANTHER" id="PTHR33392">
    <property type="entry name" value="POLYISOPRENYL-TEICHOIC ACID--PEPTIDOGLYCAN TEICHOIC ACID TRANSFERASE TAGU"/>
    <property type="match status" value="1"/>
</dbReference>
<dbReference type="Gene3D" id="3.40.630.190">
    <property type="entry name" value="LCP protein"/>
    <property type="match status" value="1"/>
</dbReference>
<dbReference type="InterPro" id="IPR004474">
    <property type="entry name" value="LytR_CpsA_psr"/>
</dbReference>
<evidence type="ECO:0000313" key="5">
    <source>
        <dbReference type="EMBL" id="OZG59625.1"/>
    </source>
</evidence>
<dbReference type="AlphaFoldDB" id="A0A261FKT6"/>
<comment type="similarity">
    <text evidence="1">Belongs to the LytR/CpsA/Psr (LCP) family.</text>
</comment>
<evidence type="ECO:0000256" key="3">
    <source>
        <dbReference type="SAM" id="Phobius"/>
    </source>
</evidence>
<sequence>MAQETGGAEQQINPPSFVPSADRRPRTSAASGNAGSTAQPAPTWSSRATGGPRRAADSDSAVPPAIRPAGARSRRSAAPAFSASVPHDAAADASPVSSVPADRPVAPPPSFSPNARRTTRRVIPTGGDATPQSITPTRTRRSSGSPRTTVRPAGVSSATSFLAQATRPTMPSSRAAQAPVEGAMAVVGARPRRHRAAHITLVALAVLLAALAASVFGAWVWVNGKLNKADWLTGTADTPPSTWLILGSDERDGSTDYGGVDDITGYRTDTILVLTKPKTGASSLISIPRDSLMNVDGQYMKINSVAQFAGSKALVGEVEQLTGQKIDHVAQIKFGGLQNVVNALGGVQLCYDQDVQDAYSGLNWQAGCHTADGATALSFSRMRYADAQGDFGRNERQRQVIAAIVKKASSAQTLTNPAKVTAVADAGLSSLTVDERTSPLTLVSMAMAFKDATGSEGISGSVYWTDPDYYVDGVGSSVLLDDARNTELFSELAAGTHASGTVGTLAEG</sequence>
<feature type="domain" description="Cell envelope-related transcriptional attenuator" evidence="4">
    <location>
        <begin position="267"/>
        <end position="409"/>
    </location>
</feature>
<organism evidence="5 6">
    <name type="scientific">Bifidobacterium myosotis</name>
    <dbReference type="NCBI Taxonomy" id="1630166"/>
    <lineage>
        <taxon>Bacteria</taxon>
        <taxon>Bacillati</taxon>
        <taxon>Actinomycetota</taxon>
        <taxon>Actinomycetes</taxon>
        <taxon>Bifidobacteriales</taxon>
        <taxon>Bifidobacteriaceae</taxon>
        <taxon>Bifidobacterium</taxon>
    </lineage>
</organism>
<evidence type="ECO:0000313" key="6">
    <source>
        <dbReference type="Proteomes" id="UP000216871"/>
    </source>
</evidence>
<feature type="compositionally biased region" description="Polar residues" evidence="2">
    <location>
        <begin position="156"/>
        <end position="175"/>
    </location>
</feature>
<comment type="caution">
    <text evidence="5">The sequence shown here is derived from an EMBL/GenBank/DDBJ whole genome shotgun (WGS) entry which is preliminary data.</text>
</comment>
<feature type="transmembrane region" description="Helical" evidence="3">
    <location>
        <begin position="199"/>
        <end position="222"/>
    </location>
</feature>
<evidence type="ECO:0000256" key="1">
    <source>
        <dbReference type="ARBA" id="ARBA00006068"/>
    </source>
</evidence>
<dbReference type="EMBL" id="MWWW01000013">
    <property type="protein sequence ID" value="OZG59625.1"/>
    <property type="molecule type" value="Genomic_DNA"/>
</dbReference>
<name>A0A261FKT6_9BIFI</name>
<keyword evidence="6" id="KW-1185">Reference proteome</keyword>
<dbReference type="RefSeq" id="WP_169834072.1">
    <property type="nucleotide sequence ID" value="NZ_MWWW01000013.1"/>
</dbReference>
<protein>
    <submittedName>
        <fullName evidence="5">Transcriptional regulator</fullName>
    </submittedName>
</protein>
<accession>A0A261FKT6</accession>
<feature type="compositionally biased region" description="Low complexity" evidence="2">
    <location>
        <begin position="63"/>
        <end position="102"/>
    </location>
</feature>
<proteinExistence type="inferred from homology"/>
<feature type="compositionally biased region" description="Polar residues" evidence="2">
    <location>
        <begin position="39"/>
        <end position="48"/>
    </location>
</feature>
<dbReference type="Pfam" id="PF03816">
    <property type="entry name" value="LytR_cpsA_psr"/>
    <property type="match status" value="1"/>
</dbReference>
<gene>
    <name evidence="5" type="ORF">BMYO_1193</name>
</gene>
<keyword evidence="3" id="KW-1133">Transmembrane helix</keyword>
<dbReference type="InterPro" id="IPR050922">
    <property type="entry name" value="LytR/CpsA/Psr_CW_biosynth"/>
</dbReference>
<reference evidence="5 6" key="1">
    <citation type="journal article" date="2017" name="BMC Genomics">
        <title>Comparative genomic and phylogenomic analyses of the Bifidobacteriaceae family.</title>
        <authorList>
            <person name="Lugli G.A."/>
            <person name="Milani C."/>
            <person name="Turroni F."/>
            <person name="Duranti S."/>
            <person name="Mancabelli L."/>
            <person name="Mangifesta M."/>
            <person name="Ferrario C."/>
            <person name="Modesto M."/>
            <person name="Mattarelli P."/>
            <person name="Jiri K."/>
            <person name="van Sinderen D."/>
            <person name="Ventura M."/>
        </authorList>
    </citation>
    <scope>NUCLEOTIDE SEQUENCE [LARGE SCALE GENOMIC DNA]</scope>
    <source>
        <strain evidence="5 6">DSM 100196</strain>
    </source>
</reference>